<evidence type="ECO:0000313" key="4">
    <source>
        <dbReference type="Proteomes" id="UP001302374"/>
    </source>
</evidence>
<evidence type="ECO:0000313" key="1">
    <source>
        <dbReference type="EMBL" id="NJC16405.1"/>
    </source>
</evidence>
<dbReference type="GeneID" id="86892194"/>
<evidence type="ECO:0000313" key="3">
    <source>
        <dbReference type="Proteomes" id="UP000576368"/>
    </source>
</evidence>
<name>A0A7X5Y8C4_9BACT</name>
<accession>A0A7X5Y8C4</accession>
<dbReference type="Proteomes" id="UP001302374">
    <property type="component" value="Chromosome"/>
</dbReference>
<sequence length="313" mass="34724">MMKMNILKNGFQALIIMSLMVACSLGDVLEPSDGVSMALMETVDTVVALPGDTISFKFIASTNGATLRRIEIVEKSHDFNELKDSIRFALVDETLELTVDEEGYLSRPVSTVMMIYPVIVPNDKAIVGEVLSMTFKAYNDKGKSGSIKSSFKIVNYVRNTSWLWLYKLAGKTQGSMFFNPAKYKAYSNNTYGTHKDEIDVAAYTANDGKHYFLNPADKETQALFVVDGMNYDASSMRTTKFIPLDDVNFDLAGDAELEQMDFSKAVNKVEVTTGSVIGFENQDGQRGILNVKISSSIYPTIQCKFQAVAKKQE</sequence>
<gene>
    <name evidence="2" type="ORF">F1644_12840</name>
    <name evidence="1" type="ORF">GGR15_000007</name>
</gene>
<organism evidence="1 3">
    <name type="scientific">Butyricimonas paravirosa</name>
    <dbReference type="NCBI Taxonomy" id="1472417"/>
    <lineage>
        <taxon>Bacteria</taxon>
        <taxon>Pseudomonadati</taxon>
        <taxon>Bacteroidota</taxon>
        <taxon>Bacteroidia</taxon>
        <taxon>Bacteroidales</taxon>
        <taxon>Odoribacteraceae</taxon>
        <taxon>Butyricimonas</taxon>
    </lineage>
</organism>
<evidence type="ECO:0000313" key="2">
    <source>
        <dbReference type="EMBL" id="WOF13091.1"/>
    </source>
</evidence>
<dbReference type="AlphaFoldDB" id="A0A7X5Y8C4"/>
<reference evidence="2 4" key="1">
    <citation type="submission" date="2019-09" db="EMBL/GenBank/DDBJ databases">
        <title>Butyricimonas paravirosa DSM 105722 (=214-4 = JCM 18677 = CCUG 65563).</title>
        <authorList>
            <person name="Le Roy T."/>
            <person name="Cani P.D."/>
        </authorList>
    </citation>
    <scope>NUCLEOTIDE SEQUENCE [LARGE SCALE GENOMIC DNA]</scope>
    <source>
        <strain evidence="2 4">DSM 105722</strain>
    </source>
</reference>
<dbReference type="PROSITE" id="PS51257">
    <property type="entry name" value="PROKAR_LIPOPROTEIN"/>
    <property type="match status" value="1"/>
</dbReference>
<keyword evidence="4" id="KW-1185">Reference proteome</keyword>
<proteinExistence type="predicted"/>
<protein>
    <submittedName>
        <fullName evidence="1">Uncharacterized protein</fullName>
    </submittedName>
</protein>
<dbReference type="EMBL" id="CP043839">
    <property type="protein sequence ID" value="WOF13091.1"/>
    <property type="molecule type" value="Genomic_DNA"/>
</dbReference>
<dbReference type="EMBL" id="JAATLI010000001">
    <property type="protein sequence ID" value="NJC16405.1"/>
    <property type="molecule type" value="Genomic_DNA"/>
</dbReference>
<dbReference type="Proteomes" id="UP000576368">
    <property type="component" value="Unassembled WGS sequence"/>
</dbReference>
<reference evidence="1 3" key="2">
    <citation type="submission" date="2020-03" db="EMBL/GenBank/DDBJ databases">
        <title>Genomic Encyclopedia of Type Strains, Phase IV (KMG-IV): sequencing the most valuable type-strain genomes for metagenomic binning, comparative biology and taxonomic classification.</title>
        <authorList>
            <person name="Goeker M."/>
        </authorList>
    </citation>
    <scope>NUCLEOTIDE SEQUENCE [LARGE SCALE GENOMIC DNA]</scope>
    <source>
        <strain evidence="1 3">DSM 105722</strain>
    </source>
</reference>
<dbReference type="RefSeq" id="WP_118302900.1">
    <property type="nucleotide sequence ID" value="NZ_BMPA01000001.1"/>
</dbReference>